<evidence type="ECO:0000313" key="3">
    <source>
        <dbReference type="Proteomes" id="UP000183038"/>
    </source>
</evidence>
<name>A0A1H4RA55_9FLAO</name>
<evidence type="ECO:0000256" key="1">
    <source>
        <dbReference type="SAM" id="SignalP"/>
    </source>
</evidence>
<feature type="chain" id="PRO_5010314758" evidence="1">
    <location>
        <begin position="27"/>
        <end position="116"/>
    </location>
</feature>
<gene>
    <name evidence="2" type="ORF">SAMN05192540_2806</name>
</gene>
<evidence type="ECO:0000313" key="2">
    <source>
        <dbReference type="EMBL" id="SEC28743.1"/>
    </source>
</evidence>
<organism evidence="2 3">
    <name type="scientific">Maribacter dokdonensis</name>
    <dbReference type="NCBI Taxonomy" id="320912"/>
    <lineage>
        <taxon>Bacteria</taxon>
        <taxon>Pseudomonadati</taxon>
        <taxon>Bacteroidota</taxon>
        <taxon>Flavobacteriia</taxon>
        <taxon>Flavobacteriales</taxon>
        <taxon>Flavobacteriaceae</taxon>
        <taxon>Maribacter</taxon>
    </lineage>
</organism>
<sequence length="116" mass="13365">MKKLLHCTTFIFLLFSFLSCSNNSESDEETPQNSQTMLLTEMNLVRILASNGEEDIVNNMKYFYSDTLLNKTVLVNDDDVPWESQITYDNGKIVEHKTTRNEGTNSSFYDYASINQ</sequence>
<protein>
    <submittedName>
        <fullName evidence="2">Uncharacterized protein</fullName>
    </submittedName>
</protein>
<dbReference type="RefSeq" id="WP_074673570.1">
    <property type="nucleotide sequence ID" value="NZ_FNTB01000001.1"/>
</dbReference>
<reference evidence="2 3" key="1">
    <citation type="submission" date="2016-10" db="EMBL/GenBank/DDBJ databases">
        <authorList>
            <person name="de Groot N.N."/>
        </authorList>
    </citation>
    <scope>NUCLEOTIDE SEQUENCE [LARGE SCALE GENOMIC DNA]</scope>
    <source>
        <strain evidence="2 3">MAR_2009_71</strain>
    </source>
</reference>
<accession>A0A1H4RA55</accession>
<dbReference type="PROSITE" id="PS51257">
    <property type="entry name" value="PROKAR_LIPOPROTEIN"/>
    <property type="match status" value="1"/>
</dbReference>
<feature type="signal peptide" evidence="1">
    <location>
        <begin position="1"/>
        <end position="26"/>
    </location>
</feature>
<keyword evidence="1" id="KW-0732">Signal</keyword>
<proteinExistence type="predicted"/>
<dbReference type="AlphaFoldDB" id="A0A1H4RA55"/>
<dbReference type="EMBL" id="FNTB01000001">
    <property type="protein sequence ID" value="SEC28743.1"/>
    <property type="molecule type" value="Genomic_DNA"/>
</dbReference>
<dbReference type="Proteomes" id="UP000183038">
    <property type="component" value="Unassembled WGS sequence"/>
</dbReference>